<proteinExistence type="inferred from homology"/>
<dbReference type="PANTHER" id="PTHR47514">
    <property type="entry name" value="TRANSKETOLASE N-TERMINAL SECTION-RELATED"/>
    <property type="match status" value="1"/>
</dbReference>
<dbReference type="EMBL" id="MT142909">
    <property type="protein sequence ID" value="QJA90387.1"/>
    <property type="molecule type" value="Genomic_DNA"/>
</dbReference>
<dbReference type="Gene3D" id="3.40.50.970">
    <property type="match status" value="1"/>
</dbReference>
<evidence type="ECO:0000256" key="2">
    <source>
        <dbReference type="ARBA" id="ARBA00007131"/>
    </source>
</evidence>
<dbReference type="AlphaFoldDB" id="A0A6M3L624"/>
<dbReference type="SUPFAM" id="SSF52518">
    <property type="entry name" value="Thiamin diphosphate-binding fold (THDP-binding)"/>
    <property type="match status" value="1"/>
</dbReference>
<evidence type="ECO:0000256" key="3">
    <source>
        <dbReference type="ARBA" id="ARBA00023052"/>
    </source>
</evidence>
<protein>
    <submittedName>
        <fullName evidence="5">Putative transketolase domain containing protein</fullName>
    </submittedName>
</protein>
<dbReference type="InterPro" id="IPR029061">
    <property type="entry name" value="THDP-binding"/>
</dbReference>
<evidence type="ECO:0000259" key="4">
    <source>
        <dbReference type="Pfam" id="PF00456"/>
    </source>
</evidence>
<dbReference type="InterPro" id="IPR005474">
    <property type="entry name" value="Transketolase_N"/>
</dbReference>
<evidence type="ECO:0000256" key="1">
    <source>
        <dbReference type="ARBA" id="ARBA00001964"/>
    </source>
</evidence>
<comment type="cofactor">
    <cofactor evidence="1">
        <name>thiamine diphosphate</name>
        <dbReference type="ChEBI" id="CHEBI:58937"/>
    </cofactor>
</comment>
<comment type="similarity">
    <text evidence="2">Belongs to the transketolase family.</text>
</comment>
<dbReference type="PANTHER" id="PTHR47514:SF1">
    <property type="entry name" value="TRANSKETOLASE N-TERMINAL SECTION-RELATED"/>
    <property type="match status" value="1"/>
</dbReference>
<reference evidence="5" key="1">
    <citation type="submission" date="2020-03" db="EMBL/GenBank/DDBJ databases">
        <title>The deep terrestrial virosphere.</title>
        <authorList>
            <person name="Holmfeldt K."/>
            <person name="Nilsson E."/>
            <person name="Simone D."/>
            <person name="Lopez-Fernandez M."/>
            <person name="Wu X."/>
            <person name="de Brujin I."/>
            <person name="Lundin D."/>
            <person name="Andersson A."/>
            <person name="Bertilsson S."/>
            <person name="Dopson M."/>
        </authorList>
    </citation>
    <scope>NUCLEOTIDE SEQUENCE</scope>
    <source>
        <strain evidence="5">MM415B02381</strain>
    </source>
</reference>
<feature type="domain" description="Transketolase N-terminal" evidence="4">
    <location>
        <begin position="12"/>
        <end position="173"/>
    </location>
</feature>
<gene>
    <name evidence="5" type="ORF">MM415B02381_0013</name>
</gene>
<dbReference type="Pfam" id="PF00456">
    <property type="entry name" value="Transketolase_N"/>
    <property type="match status" value="1"/>
</dbReference>
<organism evidence="5">
    <name type="scientific">viral metagenome</name>
    <dbReference type="NCBI Taxonomy" id="1070528"/>
    <lineage>
        <taxon>unclassified sequences</taxon>
        <taxon>metagenomes</taxon>
        <taxon>organismal metagenomes</taxon>
    </lineage>
</organism>
<name>A0A6M3L624_9ZZZZ</name>
<evidence type="ECO:0000313" key="5">
    <source>
        <dbReference type="EMBL" id="QJA90387.1"/>
    </source>
</evidence>
<keyword evidence="3" id="KW-0786">Thiamine pyrophosphate</keyword>
<sequence length="211" mass="23456">MEIAELEAKARWVRRTVFEMIVNAKKGHLGGSLSCVDIMVALFYQIMKPEDVFILSKGHAAPVLYAILADKGYFPKEELMTFNLPKSRLEGHPHIGIPGVFCNTGSLGNGLGIACGAAMARPDIKVYVLEGDGECDEGAVYEARNFIIDHHLTNVVELVDYNGFRATNAVNRTPHETLKGKGVSFMENKAEWHHKIPNTSEIEQARRELVY</sequence>
<accession>A0A6M3L624</accession>